<accession>A0A1G8X5P1</accession>
<dbReference type="Pfam" id="PF19795">
    <property type="entry name" value="DUF6279"/>
    <property type="match status" value="1"/>
</dbReference>
<gene>
    <name evidence="1" type="ORF">SAMN05216212_0977</name>
</gene>
<keyword evidence="2" id="KW-1185">Reference proteome</keyword>
<name>A0A1G8X5P1_9GAMM</name>
<dbReference type="PIRSF" id="PIRSF028200">
    <property type="entry name" value="UCP028200"/>
    <property type="match status" value="1"/>
</dbReference>
<dbReference type="InterPro" id="IPR016875">
    <property type="entry name" value="UCP028200"/>
</dbReference>
<dbReference type="STRING" id="658219.SAMN05216212_0977"/>
<dbReference type="Proteomes" id="UP000199305">
    <property type="component" value="Unassembled WGS sequence"/>
</dbReference>
<evidence type="ECO:0000313" key="1">
    <source>
        <dbReference type="EMBL" id="SDJ85949.1"/>
    </source>
</evidence>
<dbReference type="AlphaFoldDB" id="A0A1G8X5P1"/>
<protein>
    <recommendedName>
        <fullName evidence="3">Lipoprotein</fullName>
    </recommendedName>
</protein>
<dbReference type="EMBL" id="FNFH01000002">
    <property type="protein sequence ID" value="SDJ85949.1"/>
    <property type="molecule type" value="Genomic_DNA"/>
</dbReference>
<reference evidence="2" key="1">
    <citation type="submission" date="2016-10" db="EMBL/GenBank/DDBJ databases">
        <authorList>
            <person name="Varghese N."/>
            <person name="Submissions S."/>
        </authorList>
    </citation>
    <scope>NUCLEOTIDE SEQUENCE [LARGE SCALE GENOMIC DNA]</scope>
    <source>
        <strain evidence="2">CGMCC 1.10658</strain>
    </source>
</reference>
<evidence type="ECO:0000313" key="2">
    <source>
        <dbReference type="Proteomes" id="UP000199305"/>
    </source>
</evidence>
<organism evidence="1 2">
    <name type="scientific">Microbulbifer yueqingensis</name>
    <dbReference type="NCBI Taxonomy" id="658219"/>
    <lineage>
        <taxon>Bacteria</taxon>
        <taxon>Pseudomonadati</taxon>
        <taxon>Pseudomonadota</taxon>
        <taxon>Gammaproteobacteria</taxon>
        <taxon>Cellvibrionales</taxon>
        <taxon>Microbulbiferaceae</taxon>
        <taxon>Microbulbifer</taxon>
    </lineage>
</organism>
<evidence type="ECO:0008006" key="3">
    <source>
        <dbReference type="Google" id="ProtNLM"/>
    </source>
</evidence>
<proteinExistence type="predicted"/>
<sequence>MVPGPFKTRSVQPGPGAFRARLHGYLLLLALVLLLPGCSSIQFAYNQLDRWMRWQIDDYVDFTDQQEQQLRRALTQFHAWHRRTQLPEYADYFENLAARIESRQLGPGDLPAVEQQATAYWETSSAKLYDLLLPLTATLQREQVQELAYNLREKREESLEKWRKSPEKVQKRRLKRIRKQSERWLGSLSDTQEQLIAAWVEQVAYNPLLRDQQRRKWQASFIDLLWRRPGNWLARLRDLIDNPEQLWSAEYRLIQQERERRARELAEQIFATITDEQRQHLTRTLREYAADFRALSAQ</sequence>